<evidence type="ECO:0000256" key="9">
    <source>
        <dbReference type="ARBA" id="ARBA00069043"/>
    </source>
</evidence>
<evidence type="ECO:0000256" key="8">
    <source>
        <dbReference type="ARBA" id="ARBA00066694"/>
    </source>
</evidence>
<evidence type="ECO:0000256" key="6">
    <source>
        <dbReference type="ARBA" id="ARBA00051388"/>
    </source>
</evidence>
<comment type="function">
    <text evidence="7">Involved in the assimilation of dimethylsulphoniopropionate (DMSP), an important compound in the fixation of carbon in marine phytoplankton, by mediating the conversion of 3-(methylthio)propanoyl-CoA (MMPA-CoA) to 3-(methylthio)acryloyl-CoA (MTA-CoA).</text>
</comment>
<dbReference type="GO" id="GO:0050660">
    <property type="term" value="F:flavin adenine dinucleotide binding"/>
    <property type="evidence" value="ECO:0007669"/>
    <property type="project" value="InterPro"/>
</dbReference>
<dbReference type="SUPFAM" id="SSF47203">
    <property type="entry name" value="Acyl-CoA dehydrogenase C-terminal domain-like"/>
    <property type="match status" value="1"/>
</dbReference>
<dbReference type="InterPro" id="IPR036250">
    <property type="entry name" value="AcylCo_DH-like_C"/>
</dbReference>
<dbReference type="RefSeq" id="WP_045683240.1">
    <property type="nucleotide sequence ID" value="NZ_CP010803.1"/>
</dbReference>
<dbReference type="InterPro" id="IPR009075">
    <property type="entry name" value="AcylCo_DH/oxidase_C"/>
</dbReference>
<evidence type="ECO:0000259" key="13">
    <source>
        <dbReference type="Pfam" id="PF02771"/>
    </source>
</evidence>
<dbReference type="OrthoDB" id="9807883at2"/>
<evidence type="ECO:0000259" key="14">
    <source>
        <dbReference type="Pfam" id="PF12806"/>
    </source>
</evidence>
<keyword evidence="3 10" id="KW-0285">Flavoprotein</keyword>
<comment type="similarity">
    <text evidence="2 10">Belongs to the acyl-CoA dehydrogenase family.</text>
</comment>
<evidence type="ECO:0000256" key="4">
    <source>
        <dbReference type="ARBA" id="ARBA00022827"/>
    </source>
</evidence>
<accession>A0A0D5LT18</accession>
<dbReference type="InterPro" id="IPR037069">
    <property type="entry name" value="AcylCoA_DH/ox_N_sf"/>
</dbReference>
<dbReference type="Gene3D" id="2.40.110.10">
    <property type="entry name" value="Butyryl-CoA Dehydrogenase, subunit A, domain 2"/>
    <property type="match status" value="1"/>
</dbReference>
<keyword evidence="4 10" id="KW-0274">FAD</keyword>
<name>A0A0D5LT18_MAREN</name>
<evidence type="ECO:0000256" key="2">
    <source>
        <dbReference type="ARBA" id="ARBA00009347"/>
    </source>
</evidence>
<proteinExistence type="inferred from homology"/>
<keyword evidence="16" id="KW-1185">Reference proteome</keyword>
<dbReference type="AlphaFoldDB" id="A0A0D5LT18"/>
<evidence type="ECO:0000256" key="7">
    <source>
        <dbReference type="ARBA" id="ARBA00058683"/>
    </source>
</evidence>
<comment type="catalytic activity">
    <reaction evidence="6">
        <text>3-(methylsulfanyl)propanoyl-CoA + oxidized [electron-transfer flavoprotein] + H(+) = 3-(methylsulfanyl)acryloyl-CoA + reduced [electron-transfer flavoprotein]</text>
        <dbReference type="Rhea" id="RHEA:52612"/>
        <dbReference type="Rhea" id="RHEA-COMP:10685"/>
        <dbReference type="Rhea" id="RHEA-COMP:10686"/>
        <dbReference type="ChEBI" id="CHEBI:15378"/>
        <dbReference type="ChEBI" id="CHEBI:57692"/>
        <dbReference type="ChEBI" id="CHEBI:58307"/>
        <dbReference type="ChEBI" id="CHEBI:82815"/>
        <dbReference type="ChEBI" id="CHEBI:84994"/>
        <dbReference type="EC" id="1.3.99.41"/>
    </reaction>
    <physiologicalReaction direction="left-to-right" evidence="6">
        <dbReference type="Rhea" id="RHEA:52613"/>
    </physiologicalReaction>
</comment>
<feature type="domain" description="Acetyl-CoA dehydrogenase-like C-terminal" evidence="14">
    <location>
        <begin position="471"/>
        <end position="592"/>
    </location>
</feature>
<keyword evidence="5 10" id="KW-0560">Oxidoreductase</keyword>
<dbReference type="HOGENOM" id="CLU_018204_12_2_5"/>
<evidence type="ECO:0000313" key="16">
    <source>
        <dbReference type="Proteomes" id="UP000032611"/>
    </source>
</evidence>
<dbReference type="KEGG" id="mey:TM49_17855"/>
<dbReference type="Gene3D" id="1.10.540.10">
    <property type="entry name" value="Acyl-CoA dehydrogenase/oxidase, N-terminal domain"/>
    <property type="match status" value="1"/>
</dbReference>
<dbReference type="PATRIC" id="fig|1486262.3.peg.3693"/>
<dbReference type="Pfam" id="PF00441">
    <property type="entry name" value="Acyl-CoA_dh_1"/>
    <property type="match status" value="1"/>
</dbReference>
<gene>
    <name evidence="15" type="ORF">TM49_17855</name>
</gene>
<dbReference type="PANTHER" id="PTHR42803:SF1">
    <property type="entry name" value="BROAD-SPECIFICITY LINEAR ACYL-COA DEHYDROGENASE FADE5"/>
    <property type="match status" value="1"/>
</dbReference>
<evidence type="ECO:0000256" key="5">
    <source>
        <dbReference type="ARBA" id="ARBA00023002"/>
    </source>
</evidence>
<dbReference type="InterPro" id="IPR013786">
    <property type="entry name" value="AcylCoA_DH/ox_N"/>
</dbReference>
<comment type="cofactor">
    <cofactor evidence="1 10">
        <name>FAD</name>
        <dbReference type="ChEBI" id="CHEBI:57692"/>
    </cofactor>
</comment>
<dbReference type="EMBL" id="CP010803">
    <property type="protein sequence ID" value="AJY47115.1"/>
    <property type="molecule type" value="Genomic_DNA"/>
</dbReference>
<dbReference type="FunFam" id="2.40.110.10:FF:000031">
    <property type="entry name" value="Acyl-CoA dehydrogenase, putative"/>
    <property type="match status" value="1"/>
</dbReference>
<dbReference type="SUPFAM" id="SSF56645">
    <property type="entry name" value="Acyl-CoA dehydrogenase NM domain-like"/>
    <property type="match status" value="1"/>
</dbReference>
<dbReference type="InterPro" id="IPR046373">
    <property type="entry name" value="Acyl-CoA_Oxase/DH_mid-dom_sf"/>
</dbReference>
<feature type="domain" description="Acyl-CoA oxidase/dehydrogenase middle" evidence="12">
    <location>
        <begin position="162"/>
        <end position="271"/>
    </location>
</feature>
<evidence type="ECO:0000259" key="11">
    <source>
        <dbReference type="Pfam" id="PF00441"/>
    </source>
</evidence>
<dbReference type="STRING" id="1486262.TM49_17855"/>
<dbReference type="InterPro" id="IPR052166">
    <property type="entry name" value="Diverse_Acyl-CoA_DH"/>
</dbReference>
<evidence type="ECO:0000259" key="12">
    <source>
        <dbReference type="Pfam" id="PF02770"/>
    </source>
</evidence>
<sequence length="596" mass="64906">MQVYNAPIRDMRFVLHELIGISDYPDMPGLEEISPDLADAILEESGKFCTEVLLPLNASGDEEGCVLENGVVRTPNGFKEAYRAFAESGWTAMASDPEWGGQGLPESINKLVEEMSCAANLSFGLYPGLTHGAYQAIVDHASEELKQTYLPKMVEGTWSGTMCLTEAHCGTDLGLLRTRAEPQDDGSYKITGSKIFISAGEHDLTENIIHLVLARLPDAPKGIKGISLFLVPKFLPNAEGAPGKRNGVSCSGIEHKMGIKASATCQMSFDEAKGWLVGEPHKGMRAMFTMMNSERLSVGIQGLGAAEAAYQGAVAYAKERLQGRSLSGAKHPDKPADPIIVHPDVRRMLMTMRANTEGCRALGGWVARNLDMMKHHPDPEKRKEAEDFTALMTPIVKALFTDLGFETASIGMQVYGGHGFIRDHGMEQYVRDSRISMIYEGTNGVQALDLVGRKLPAHMGRYLRSFFHPVLEEIDAAVDDERLADLVQPLSKAFGGLQLCTAEIAQKSLKDPEEAGAAATEYLRLFGLVALGVMWLRSAKVAHQALDGQCDDPNFYKAKLTTAQFYMTRILPQAAGLVASIRSGKAAMMALDEMAF</sequence>
<dbReference type="Pfam" id="PF02771">
    <property type="entry name" value="Acyl-CoA_dh_N"/>
    <property type="match status" value="1"/>
</dbReference>
<dbReference type="GO" id="GO:0016627">
    <property type="term" value="F:oxidoreductase activity, acting on the CH-CH group of donors"/>
    <property type="evidence" value="ECO:0007669"/>
    <property type="project" value="InterPro"/>
</dbReference>
<protein>
    <recommendedName>
        <fullName evidence="9">3-methylmercaptopropionyl-CoA dehydrogenase</fullName>
        <ecNumber evidence="8">1.3.99.41</ecNumber>
    </recommendedName>
</protein>
<dbReference type="Pfam" id="PF02770">
    <property type="entry name" value="Acyl-CoA_dh_M"/>
    <property type="match status" value="1"/>
</dbReference>
<organism evidence="15 16">
    <name type="scientific">Martelella endophytica</name>
    <dbReference type="NCBI Taxonomy" id="1486262"/>
    <lineage>
        <taxon>Bacteria</taxon>
        <taxon>Pseudomonadati</taxon>
        <taxon>Pseudomonadota</taxon>
        <taxon>Alphaproteobacteria</taxon>
        <taxon>Hyphomicrobiales</taxon>
        <taxon>Aurantimonadaceae</taxon>
        <taxon>Martelella</taxon>
    </lineage>
</organism>
<dbReference type="Proteomes" id="UP000032611">
    <property type="component" value="Chromosome"/>
</dbReference>
<dbReference type="Pfam" id="PF12806">
    <property type="entry name" value="Acyl-CoA_dh_C"/>
    <property type="match status" value="1"/>
</dbReference>
<dbReference type="InterPro" id="IPR006091">
    <property type="entry name" value="Acyl-CoA_Oxase/DH_mid-dom"/>
</dbReference>
<dbReference type="Gene3D" id="1.20.140.10">
    <property type="entry name" value="Butyryl-CoA Dehydrogenase, subunit A, domain 3"/>
    <property type="match status" value="1"/>
</dbReference>
<dbReference type="InterPro" id="IPR025878">
    <property type="entry name" value="Acyl-CoA_dh-like_C_dom"/>
</dbReference>
<evidence type="ECO:0000256" key="1">
    <source>
        <dbReference type="ARBA" id="ARBA00001974"/>
    </source>
</evidence>
<reference evidence="15 16" key="1">
    <citation type="journal article" date="2015" name="Genome Announc.">
        <title>Complete genome sequence of Martelella endophytica YC6887, which has antifungal activity associated with a halophyte.</title>
        <authorList>
            <person name="Khan A."/>
            <person name="Khan H."/>
            <person name="Chung E.J."/>
            <person name="Hossain M.T."/>
            <person name="Chung Y.R."/>
        </authorList>
    </citation>
    <scope>NUCLEOTIDE SEQUENCE [LARGE SCALE GENOMIC DNA]</scope>
    <source>
        <strain evidence="15">YC6887</strain>
    </source>
</reference>
<dbReference type="PANTHER" id="PTHR42803">
    <property type="entry name" value="ACYL-COA DEHYDROGENASE"/>
    <property type="match status" value="1"/>
</dbReference>
<evidence type="ECO:0000256" key="10">
    <source>
        <dbReference type="RuleBase" id="RU362125"/>
    </source>
</evidence>
<dbReference type="InterPro" id="IPR009100">
    <property type="entry name" value="AcylCoA_DH/oxidase_NM_dom_sf"/>
</dbReference>
<evidence type="ECO:0000313" key="15">
    <source>
        <dbReference type="EMBL" id="AJY47115.1"/>
    </source>
</evidence>
<feature type="domain" description="Acyl-CoA dehydrogenase/oxidase C-terminal" evidence="11">
    <location>
        <begin position="282"/>
        <end position="450"/>
    </location>
</feature>
<dbReference type="EC" id="1.3.99.41" evidence="8"/>
<feature type="domain" description="Acyl-CoA dehydrogenase/oxidase N-terminal" evidence="13">
    <location>
        <begin position="41"/>
        <end position="156"/>
    </location>
</feature>
<evidence type="ECO:0000256" key="3">
    <source>
        <dbReference type="ARBA" id="ARBA00022630"/>
    </source>
</evidence>